<proteinExistence type="predicted"/>
<dbReference type="InterPro" id="IPR000983">
    <property type="entry name" value="Bac_GSPG_pilin"/>
</dbReference>
<dbReference type="Proteomes" id="UP000014227">
    <property type="component" value="Chromosome I"/>
</dbReference>
<dbReference type="AlphaFoldDB" id="S0ETX4"/>
<keyword evidence="4" id="KW-1185">Reference proteome</keyword>
<dbReference type="KEGG" id="ccz:CCALI_01235"/>
<protein>
    <submittedName>
        <fullName evidence="3">Prepilin-type N-terminal cleavage/methylation domain</fullName>
    </submittedName>
</protein>
<dbReference type="PANTHER" id="PTHR30093">
    <property type="entry name" value="GENERAL SECRETION PATHWAY PROTEIN G"/>
    <property type="match status" value="1"/>
</dbReference>
<evidence type="ECO:0000256" key="2">
    <source>
        <dbReference type="SAM" id="Phobius"/>
    </source>
</evidence>
<name>S0ETX4_CHTCT</name>
<keyword evidence="2" id="KW-1133">Transmembrane helix</keyword>
<gene>
    <name evidence="3" type="ORF">CCALI_01235</name>
</gene>
<keyword evidence="1" id="KW-0488">Methylation</keyword>
<reference evidence="4" key="1">
    <citation type="submission" date="2013-03" db="EMBL/GenBank/DDBJ databases">
        <title>Genome sequence of Chthonomonas calidirosea, the first sequenced genome from the Armatimonadetes phylum (formally candidate division OP10).</title>
        <authorList>
            <person name="Lee K.C.Y."/>
            <person name="Morgan X.C."/>
            <person name="Dunfield P.F."/>
            <person name="Tamas I."/>
            <person name="Houghton K.M."/>
            <person name="Vyssotski M."/>
            <person name="Ryan J.L.J."/>
            <person name="Lagutin K."/>
            <person name="McDonald I.R."/>
            <person name="Stott M.B."/>
        </authorList>
    </citation>
    <scope>NUCLEOTIDE SEQUENCE [LARGE SCALE GENOMIC DNA]</scope>
    <source>
        <strain evidence="4">DSM 23976 / ICMP 18418 / T49</strain>
    </source>
</reference>
<dbReference type="PRINTS" id="PR00813">
    <property type="entry name" value="BCTERIALGSPG"/>
</dbReference>
<dbReference type="SUPFAM" id="SSF54523">
    <property type="entry name" value="Pili subunits"/>
    <property type="match status" value="1"/>
</dbReference>
<dbReference type="EMBL" id="HF951689">
    <property type="protein sequence ID" value="CCW35053.1"/>
    <property type="molecule type" value="Genomic_DNA"/>
</dbReference>
<dbReference type="STRING" id="454171.CP488_02863"/>
<dbReference type="eggNOG" id="COG2165">
    <property type="taxonomic scope" value="Bacteria"/>
</dbReference>
<dbReference type="InterPro" id="IPR045584">
    <property type="entry name" value="Pilin-like"/>
</dbReference>
<dbReference type="GO" id="GO:0015628">
    <property type="term" value="P:protein secretion by the type II secretion system"/>
    <property type="evidence" value="ECO:0007669"/>
    <property type="project" value="InterPro"/>
</dbReference>
<accession>S0ETX4</accession>
<dbReference type="InterPro" id="IPR012902">
    <property type="entry name" value="N_methyl_site"/>
</dbReference>
<dbReference type="PATRIC" id="fig|1303518.3.peg.1255"/>
<evidence type="ECO:0000256" key="1">
    <source>
        <dbReference type="ARBA" id="ARBA00022481"/>
    </source>
</evidence>
<evidence type="ECO:0000313" key="4">
    <source>
        <dbReference type="Proteomes" id="UP000014227"/>
    </source>
</evidence>
<dbReference type="GO" id="GO:0015627">
    <property type="term" value="C:type II protein secretion system complex"/>
    <property type="evidence" value="ECO:0007669"/>
    <property type="project" value="InterPro"/>
</dbReference>
<organism evidence="3 4">
    <name type="scientific">Chthonomonas calidirosea (strain DSM 23976 / ICMP 18418 / T49)</name>
    <dbReference type="NCBI Taxonomy" id="1303518"/>
    <lineage>
        <taxon>Bacteria</taxon>
        <taxon>Bacillati</taxon>
        <taxon>Armatimonadota</taxon>
        <taxon>Chthonomonadia</taxon>
        <taxon>Chthonomonadales</taxon>
        <taxon>Chthonomonadaceae</taxon>
        <taxon>Chthonomonas</taxon>
    </lineage>
</organism>
<dbReference type="InParanoid" id="S0ETX4"/>
<dbReference type="PANTHER" id="PTHR30093:SF2">
    <property type="entry name" value="TYPE II SECRETION SYSTEM PROTEIN H"/>
    <property type="match status" value="1"/>
</dbReference>
<feature type="transmembrane region" description="Helical" evidence="2">
    <location>
        <begin position="20"/>
        <end position="39"/>
    </location>
</feature>
<evidence type="ECO:0000313" key="3">
    <source>
        <dbReference type="EMBL" id="CCW35053.1"/>
    </source>
</evidence>
<keyword evidence="2" id="KW-0472">Membrane</keyword>
<sequence length="224" mass="25286">MCSKRTAFRPLRKAFTLIELLVVIAIIALLAALLFPVFLTARGKAREIACLSNLHQLGLSIGMYMQDYDSYYPYMVDPADRYTPQIWGSDPSFMAQIPTITPLQVALFPYTKSKEVFHCPADTGFDVEDFTGLYIDPNGNPPNANPSSFAKFGTSYYYRTELAERHATDSMLQHPAEVNVLFDGAGKWHGSLIPHVWRYNTLFADGHAKNITYDQLNAYWAMPL</sequence>
<dbReference type="RefSeq" id="WP_016482596.1">
    <property type="nucleotide sequence ID" value="NC_021487.1"/>
</dbReference>
<dbReference type="HOGENOM" id="CLU_041661_3_2_0"/>
<dbReference type="Pfam" id="PF07963">
    <property type="entry name" value="N_methyl"/>
    <property type="match status" value="1"/>
</dbReference>
<keyword evidence="2" id="KW-0812">Transmembrane</keyword>
<dbReference type="Gene3D" id="3.30.700.10">
    <property type="entry name" value="Glycoprotein, Type 4 Pilin"/>
    <property type="match status" value="1"/>
</dbReference>
<dbReference type="NCBIfam" id="TIGR02532">
    <property type="entry name" value="IV_pilin_GFxxxE"/>
    <property type="match status" value="1"/>
</dbReference>